<dbReference type="Proteomes" id="UP000011016">
    <property type="component" value="Unassembled WGS sequence"/>
</dbReference>
<dbReference type="eggNOG" id="COG0477">
    <property type="taxonomic scope" value="Bacteria"/>
</dbReference>
<feature type="transmembrane region" description="Helical" evidence="7">
    <location>
        <begin position="21"/>
        <end position="45"/>
    </location>
</feature>
<dbReference type="Proteomes" id="UP000006078">
    <property type="component" value="Unassembled WGS sequence"/>
</dbReference>
<dbReference type="EMBL" id="AHAE01000062">
    <property type="protein sequence ID" value="EJZ81783.1"/>
    <property type="molecule type" value="Genomic_DNA"/>
</dbReference>
<name>I7L9G9_9CORY</name>
<feature type="transmembrane region" description="Helical" evidence="7">
    <location>
        <begin position="342"/>
        <end position="364"/>
    </location>
</feature>
<dbReference type="PATRIC" id="fig|883169.3.peg.1249"/>
<keyword evidence="3" id="KW-1003">Cell membrane</keyword>
<keyword evidence="6 7" id="KW-0472">Membrane</keyword>
<evidence type="ECO:0000256" key="5">
    <source>
        <dbReference type="ARBA" id="ARBA00022989"/>
    </source>
</evidence>
<dbReference type="SUPFAM" id="SSF103473">
    <property type="entry name" value="MFS general substrate transporter"/>
    <property type="match status" value="1"/>
</dbReference>
<dbReference type="Gene3D" id="1.20.1720.10">
    <property type="entry name" value="Multidrug resistance protein D"/>
    <property type="match status" value="1"/>
</dbReference>
<dbReference type="GO" id="GO:0022857">
    <property type="term" value="F:transmembrane transporter activity"/>
    <property type="evidence" value="ECO:0007669"/>
    <property type="project" value="InterPro"/>
</dbReference>
<evidence type="ECO:0000256" key="7">
    <source>
        <dbReference type="SAM" id="Phobius"/>
    </source>
</evidence>
<evidence type="ECO:0000256" key="3">
    <source>
        <dbReference type="ARBA" id="ARBA00022475"/>
    </source>
</evidence>
<dbReference type="PRINTS" id="PR01036">
    <property type="entry name" value="TCRTETB"/>
</dbReference>
<dbReference type="EMBL" id="CAJZ01000148">
    <property type="protein sequence ID" value="CCI83787.1"/>
    <property type="molecule type" value="Genomic_DNA"/>
</dbReference>
<evidence type="ECO:0000256" key="2">
    <source>
        <dbReference type="ARBA" id="ARBA00022448"/>
    </source>
</evidence>
<evidence type="ECO:0000259" key="8">
    <source>
        <dbReference type="PROSITE" id="PS50850"/>
    </source>
</evidence>
<dbReference type="PANTHER" id="PTHR42718:SF47">
    <property type="entry name" value="METHYL VIOLOGEN RESISTANCE PROTEIN SMVA"/>
    <property type="match status" value="1"/>
</dbReference>
<dbReference type="InterPro" id="IPR036259">
    <property type="entry name" value="MFS_trans_sf"/>
</dbReference>
<evidence type="ECO:0000313" key="11">
    <source>
        <dbReference type="Proteomes" id="UP000006078"/>
    </source>
</evidence>
<protein>
    <submittedName>
        <fullName evidence="9">Methyl viologen resistance protein smvA</fullName>
    </submittedName>
</protein>
<feature type="transmembrane region" description="Helical" evidence="7">
    <location>
        <begin position="466"/>
        <end position="489"/>
    </location>
</feature>
<feature type="transmembrane region" description="Helical" evidence="7">
    <location>
        <begin position="370"/>
        <end position="396"/>
    </location>
</feature>
<dbReference type="CDD" id="cd17321">
    <property type="entry name" value="MFS_MMR_MDR_like"/>
    <property type="match status" value="1"/>
</dbReference>
<keyword evidence="4 7" id="KW-0812">Transmembrane</keyword>
<gene>
    <name evidence="9" type="ORF">BN46_1061</name>
    <name evidence="10" type="ORF">HMPREF9719_01300</name>
</gene>
<keyword evidence="2" id="KW-0813">Transport</keyword>
<dbReference type="AlphaFoldDB" id="I7L9G9"/>
<dbReference type="GO" id="GO:0005886">
    <property type="term" value="C:plasma membrane"/>
    <property type="evidence" value="ECO:0007669"/>
    <property type="project" value="UniProtKB-SubCell"/>
</dbReference>
<proteinExistence type="predicted"/>
<keyword evidence="11" id="KW-1185">Reference proteome</keyword>
<feature type="transmembrane region" description="Helical" evidence="7">
    <location>
        <begin position="89"/>
        <end position="106"/>
    </location>
</feature>
<comment type="subcellular location">
    <subcellularLocation>
        <location evidence="1">Cell membrane</location>
        <topology evidence="1">Multi-pass membrane protein</topology>
    </subcellularLocation>
</comment>
<dbReference type="PANTHER" id="PTHR42718">
    <property type="entry name" value="MAJOR FACILITATOR SUPERFAMILY MULTIDRUG TRANSPORTER MFSC"/>
    <property type="match status" value="1"/>
</dbReference>
<feature type="transmembrane region" description="Helical" evidence="7">
    <location>
        <begin position="276"/>
        <end position="297"/>
    </location>
</feature>
<evidence type="ECO:0000313" key="10">
    <source>
        <dbReference type="EMBL" id="EJZ81783.1"/>
    </source>
</evidence>
<dbReference type="RefSeq" id="WP_004601190.1">
    <property type="nucleotide sequence ID" value="NZ_HF541867.1"/>
</dbReference>
<reference evidence="10 11" key="2">
    <citation type="submission" date="2012-08" db="EMBL/GenBank/DDBJ databases">
        <title>The Genome Sequence of Turicella otitidis ATCC 51513.</title>
        <authorList>
            <consortium name="The Broad Institute Genome Sequencing Platform"/>
            <person name="Earl A."/>
            <person name="Ward D."/>
            <person name="Feldgarden M."/>
            <person name="Gevers D."/>
            <person name="Huys G."/>
            <person name="Walker B."/>
            <person name="Young S.K."/>
            <person name="Zeng Q."/>
            <person name="Gargeya S."/>
            <person name="Fitzgerald M."/>
            <person name="Haas B."/>
            <person name="Abouelleil A."/>
            <person name="Alvarado L."/>
            <person name="Arachchi H.M."/>
            <person name="Berlin A.M."/>
            <person name="Chapman S.B."/>
            <person name="Goldberg J."/>
            <person name="Griggs A."/>
            <person name="Gujja S."/>
            <person name="Hansen M."/>
            <person name="Howarth C."/>
            <person name="Imamovic A."/>
            <person name="Larimer J."/>
            <person name="McCowen C."/>
            <person name="Montmayeur A."/>
            <person name="Murphy C."/>
            <person name="Neiman D."/>
            <person name="Pearson M."/>
            <person name="Priest M."/>
            <person name="Roberts A."/>
            <person name="Saif S."/>
            <person name="Shea T."/>
            <person name="Sisk P."/>
            <person name="Sykes S."/>
            <person name="Wortman J."/>
            <person name="Nusbaum C."/>
            <person name="Birren B."/>
        </authorList>
    </citation>
    <scope>NUCLEOTIDE SEQUENCE [LARGE SCALE GENOMIC DNA]</scope>
    <source>
        <strain evidence="10 11">ATCC 51513</strain>
    </source>
</reference>
<feature type="transmembrane region" description="Helical" evidence="7">
    <location>
        <begin position="57"/>
        <end position="77"/>
    </location>
</feature>
<dbReference type="Gene3D" id="1.20.1250.20">
    <property type="entry name" value="MFS general substrate transporter like domains"/>
    <property type="match status" value="1"/>
</dbReference>
<reference evidence="9 12" key="1">
    <citation type="journal article" date="2012" name="J. Bacteriol.">
        <title>Draft Genome Sequence of Turicella otitidis ATCC 51513, Isolated from Middle Ear Fluid from a Child with Otitis Media.</title>
        <authorList>
            <person name="Brinkrolf K."/>
            <person name="Schneider J."/>
            <person name="Knecht M."/>
            <person name="Ruckert C."/>
            <person name="Tauch A."/>
        </authorList>
    </citation>
    <scope>NUCLEOTIDE SEQUENCE [LARGE SCALE GENOMIC DNA]</scope>
    <source>
        <strain evidence="9 12">ATCC 51513</strain>
    </source>
</reference>
<dbReference type="STRING" id="29321.AAV33_02030"/>
<dbReference type="OrthoDB" id="9781469at2"/>
<dbReference type="Pfam" id="PF07690">
    <property type="entry name" value="MFS_1"/>
    <property type="match status" value="1"/>
</dbReference>
<feature type="domain" description="Major facilitator superfamily (MFS) profile" evidence="8">
    <location>
        <begin position="23"/>
        <end position="494"/>
    </location>
</feature>
<feature type="transmembrane region" description="Helical" evidence="7">
    <location>
        <begin position="317"/>
        <end position="335"/>
    </location>
</feature>
<feature type="transmembrane region" description="Helical" evidence="7">
    <location>
        <begin position="112"/>
        <end position="135"/>
    </location>
</feature>
<organism evidence="9 12">
    <name type="scientific">Corynebacterium otitidis ATCC 51513</name>
    <dbReference type="NCBI Taxonomy" id="883169"/>
    <lineage>
        <taxon>Bacteria</taxon>
        <taxon>Bacillati</taxon>
        <taxon>Actinomycetota</taxon>
        <taxon>Actinomycetes</taxon>
        <taxon>Mycobacteriales</taxon>
        <taxon>Corynebacteriaceae</taxon>
        <taxon>Corynebacterium</taxon>
    </lineage>
</organism>
<dbReference type="InterPro" id="IPR020846">
    <property type="entry name" value="MFS_dom"/>
</dbReference>
<dbReference type="HOGENOM" id="CLU_000960_28_2_11"/>
<sequence>MSSSRHDDAGSGSPASPAARWAFLGIISAGLFLIAIDNSVLYTALPVLRVELGASELQNLWILNAYPLVMSGLLLGTGTLGDKLGHRKMFLIGLVVFTAASLLAAFSPEAWFLVAARVLLGFGAATMMPATLALIRQTFVDSHELSIAIGVWAGVATAGAAAGPVLGGLLLEHFWWGSIFLINVPIALLAILGVILFAPPNVANPYKKWDLRSSALALVALTGLTMTIREAANPNRNLWLLAVSVLAAILGGVAFARRQRRLDDPLLTFDIFRNPLFLGGTITAIGGQFVTAGMALLTTQRFQLAGGFSPLQVGSMALISAVAAIPFSLSGGALLDRLGFRTLITGGFVLMAAGVTGMTGFFLAGWMPGFLASIAFVGAGAGAAMSVSSTAIVGAAPRHRAGMASGVEEVSYEFGHLTAVSVVGSLLPLAFVTVGRIMGHSLPANAADALADPALHDQAAGAYDGAYAALLAAIVAIALVLAALTAWFFRGNPTSKDLVNE</sequence>
<evidence type="ECO:0000256" key="6">
    <source>
        <dbReference type="ARBA" id="ARBA00023136"/>
    </source>
</evidence>
<evidence type="ECO:0000313" key="9">
    <source>
        <dbReference type="EMBL" id="CCI83787.1"/>
    </source>
</evidence>
<keyword evidence="5 7" id="KW-1133">Transmembrane helix</keyword>
<feature type="transmembrane region" description="Helical" evidence="7">
    <location>
        <begin position="417"/>
        <end position="438"/>
    </location>
</feature>
<feature type="transmembrane region" description="Helical" evidence="7">
    <location>
        <begin position="147"/>
        <end position="167"/>
    </location>
</feature>
<accession>I7L9G9</accession>
<comment type="caution">
    <text evidence="9">The sequence shown here is derived from an EMBL/GenBank/DDBJ whole genome shotgun (WGS) entry which is preliminary data.</text>
</comment>
<feature type="transmembrane region" description="Helical" evidence="7">
    <location>
        <begin position="238"/>
        <end position="256"/>
    </location>
</feature>
<dbReference type="PROSITE" id="PS50850">
    <property type="entry name" value="MFS"/>
    <property type="match status" value="1"/>
</dbReference>
<evidence type="ECO:0000313" key="12">
    <source>
        <dbReference type="Proteomes" id="UP000011016"/>
    </source>
</evidence>
<feature type="transmembrane region" description="Helical" evidence="7">
    <location>
        <begin position="173"/>
        <end position="197"/>
    </location>
</feature>
<dbReference type="InterPro" id="IPR011701">
    <property type="entry name" value="MFS"/>
</dbReference>
<feature type="transmembrane region" description="Helical" evidence="7">
    <location>
        <begin position="209"/>
        <end position="226"/>
    </location>
</feature>
<evidence type="ECO:0000256" key="4">
    <source>
        <dbReference type="ARBA" id="ARBA00022692"/>
    </source>
</evidence>
<evidence type="ECO:0000256" key="1">
    <source>
        <dbReference type="ARBA" id="ARBA00004651"/>
    </source>
</evidence>